<organism evidence="2 3">
    <name type="scientific">Artemisia annua</name>
    <name type="common">Sweet wormwood</name>
    <dbReference type="NCBI Taxonomy" id="35608"/>
    <lineage>
        <taxon>Eukaryota</taxon>
        <taxon>Viridiplantae</taxon>
        <taxon>Streptophyta</taxon>
        <taxon>Embryophyta</taxon>
        <taxon>Tracheophyta</taxon>
        <taxon>Spermatophyta</taxon>
        <taxon>Magnoliopsida</taxon>
        <taxon>eudicotyledons</taxon>
        <taxon>Gunneridae</taxon>
        <taxon>Pentapetalae</taxon>
        <taxon>asterids</taxon>
        <taxon>campanulids</taxon>
        <taxon>Asterales</taxon>
        <taxon>Asteraceae</taxon>
        <taxon>Asteroideae</taxon>
        <taxon>Anthemideae</taxon>
        <taxon>Artemisiinae</taxon>
        <taxon>Artemisia</taxon>
    </lineage>
</organism>
<evidence type="ECO:0000313" key="2">
    <source>
        <dbReference type="EMBL" id="PWA81350.1"/>
    </source>
</evidence>
<protein>
    <submittedName>
        <fullName evidence="2">Uncharacterized protein</fullName>
    </submittedName>
</protein>
<dbReference type="EMBL" id="PKPP01001599">
    <property type="protein sequence ID" value="PWA81350.1"/>
    <property type="molecule type" value="Genomic_DNA"/>
</dbReference>
<reference evidence="2 3" key="1">
    <citation type="journal article" date="2018" name="Mol. Plant">
        <title>The genome of Artemisia annua provides insight into the evolution of Asteraceae family and artemisinin biosynthesis.</title>
        <authorList>
            <person name="Shen Q."/>
            <person name="Zhang L."/>
            <person name="Liao Z."/>
            <person name="Wang S."/>
            <person name="Yan T."/>
            <person name="Shi P."/>
            <person name="Liu M."/>
            <person name="Fu X."/>
            <person name="Pan Q."/>
            <person name="Wang Y."/>
            <person name="Lv Z."/>
            <person name="Lu X."/>
            <person name="Zhang F."/>
            <person name="Jiang W."/>
            <person name="Ma Y."/>
            <person name="Chen M."/>
            <person name="Hao X."/>
            <person name="Li L."/>
            <person name="Tang Y."/>
            <person name="Lv G."/>
            <person name="Zhou Y."/>
            <person name="Sun X."/>
            <person name="Brodelius P.E."/>
            <person name="Rose J.K.C."/>
            <person name="Tang K."/>
        </authorList>
    </citation>
    <scope>NUCLEOTIDE SEQUENCE [LARGE SCALE GENOMIC DNA]</scope>
    <source>
        <strain evidence="3">cv. Huhao1</strain>
        <tissue evidence="2">Leaf</tissue>
    </source>
</reference>
<evidence type="ECO:0000256" key="1">
    <source>
        <dbReference type="SAM" id="MobiDB-lite"/>
    </source>
</evidence>
<keyword evidence="3" id="KW-1185">Reference proteome</keyword>
<dbReference type="AlphaFoldDB" id="A0A2U1P6K5"/>
<comment type="caution">
    <text evidence="2">The sequence shown here is derived from an EMBL/GenBank/DDBJ whole genome shotgun (WGS) entry which is preliminary data.</text>
</comment>
<evidence type="ECO:0000313" key="3">
    <source>
        <dbReference type="Proteomes" id="UP000245207"/>
    </source>
</evidence>
<feature type="compositionally biased region" description="Polar residues" evidence="1">
    <location>
        <begin position="114"/>
        <end position="124"/>
    </location>
</feature>
<dbReference type="Proteomes" id="UP000245207">
    <property type="component" value="Unassembled WGS sequence"/>
</dbReference>
<feature type="compositionally biased region" description="Low complexity" evidence="1">
    <location>
        <begin position="65"/>
        <end position="82"/>
    </location>
</feature>
<name>A0A2U1P6K5_ARTAN</name>
<feature type="region of interest" description="Disordered" evidence="1">
    <location>
        <begin position="35"/>
        <end position="124"/>
    </location>
</feature>
<feature type="compositionally biased region" description="Polar residues" evidence="1">
    <location>
        <begin position="55"/>
        <end position="64"/>
    </location>
</feature>
<gene>
    <name evidence="2" type="ORF">CTI12_AA105650</name>
</gene>
<sequence length="124" mass="14389">MRKISSKWTDDICPSIKKRLDLMKNDIRGFSYWFGDDESGTQQESQTEFEVPTQEEIQTQATNDIPTQQSVQQPIQEPIQQPRQPPRPRVVIRPRNPSERIMKNKLAKKVHGEGSSQQTPMNLE</sequence>
<proteinExistence type="predicted"/>
<accession>A0A2U1P6K5</accession>